<dbReference type="InterPro" id="IPR036572">
    <property type="entry name" value="Doublecortin_dom_sf"/>
</dbReference>
<dbReference type="GO" id="GO:0003924">
    <property type="term" value="F:GTPase activity"/>
    <property type="evidence" value="ECO:0007669"/>
    <property type="project" value="InterPro"/>
</dbReference>
<reference evidence="4" key="1">
    <citation type="submission" date="2021-09" db="EMBL/GenBank/DDBJ databases">
        <authorList>
            <consortium name="AG Swart"/>
            <person name="Singh M."/>
            <person name="Singh A."/>
            <person name="Seah K."/>
            <person name="Emmerich C."/>
        </authorList>
    </citation>
    <scope>NUCLEOTIDE SEQUENCE</scope>
    <source>
        <strain evidence="4">ATCC30299</strain>
    </source>
</reference>
<dbReference type="SUPFAM" id="SSF52540">
    <property type="entry name" value="P-loop containing nucleoside triphosphate hydrolases"/>
    <property type="match status" value="1"/>
</dbReference>
<dbReference type="PROSITE" id="PS51421">
    <property type="entry name" value="RAS"/>
    <property type="match status" value="1"/>
</dbReference>
<dbReference type="Proteomes" id="UP001162131">
    <property type="component" value="Unassembled WGS sequence"/>
</dbReference>
<dbReference type="GO" id="GO:0016020">
    <property type="term" value="C:membrane"/>
    <property type="evidence" value="ECO:0007669"/>
    <property type="project" value="InterPro"/>
</dbReference>
<protein>
    <recommendedName>
        <fullName evidence="3">KHA domain-containing protein</fullName>
    </recommendedName>
</protein>
<proteinExistence type="predicted"/>
<feature type="domain" description="KHA" evidence="3">
    <location>
        <begin position="8"/>
        <end position="90"/>
    </location>
</feature>
<gene>
    <name evidence="4" type="ORF">BSTOLATCC_MIC11483</name>
</gene>
<sequence>MVDQARIRVALFKNEHHPTISEQILIDPRMEKEELLNLCSEKLGIRAKKIFNEAGVLLNSFGNLSDGAHLYISQGENFQVAISESNQAKQSKKYVIAMLGAAAVGKSAVTMRYVSNKFVRDYDPTIENYYTKTTQIEGEPTVISILDTAGMEDYYPLIDDWIDKKDGFVLVYSVDVPDSLNRLKYFHEKILHRYSHQGNKGPVIVMAANKVDLPTRNISAEEGRKFAENLGVRHIEVSAATSAGIDEVFASIVKELRSRRIVDRPSKKEPWYKKCTLL</sequence>
<dbReference type="GO" id="GO:0005525">
    <property type="term" value="F:GTP binding"/>
    <property type="evidence" value="ECO:0007669"/>
    <property type="project" value="UniProtKB-KW"/>
</dbReference>
<organism evidence="4 5">
    <name type="scientific">Blepharisma stoltei</name>
    <dbReference type="NCBI Taxonomy" id="1481888"/>
    <lineage>
        <taxon>Eukaryota</taxon>
        <taxon>Sar</taxon>
        <taxon>Alveolata</taxon>
        <taxon>Ciliophora</taxon>
        <taxon>Postciliodesmatophora</taxon>
        <taxon>Heterotrichea</taxon>
        <taxon>Heterotrichida</taxon>
        <taxon>Blepharismidae</taxon>
        <taxon>Blepharisma</taxon>
    </lineage>
</organism>
<dbReference type="InterPro" id="IPR027417">
    <property type="entry name" value="P-loop_NTPase"/>
</dbReference>
<dbReference type="PROSITE" id="PS51419">
    <property type="entry name" value="RAB"/>
    <property type="match status" value="1"/>
</dbReference>
<dbReference type="SMART" id="SM00173">
    <property type="entry name" value="RAS"/>
    <property type="match status" value="1"/>
</dbReference>
<dbReference type="InterPro" id="IPR021789">
    <property type="entry name" value="KHA_dom"/>
</dbReference>
<dbReference type="PROSITE" id="PS51490">
    <property type="entry name" value="KHA"/>
    <property type="match status" value="1"/>
</dbReference>
<keyword evidence="2" id="KW-0342">GTP-binding</keyword>
<dbReference type="SMART" id="SM00175">
    <property type="entry name" value="RAB"/>
    <property type="match status" value="1"/>
</dbReference>
<dbReference type="SMART" id="SM00174">
    <property type="entry name" value="RHO"/>
    <property type="match status" value="1"/>
</dbReference>
<evidence type="ECO:0000256" key="2">
    <source>
        <dbReference type="ARBA" id="ARBA00023134"/>
    </source>
</evidence>
<accession>A0AAU9IL62</accession>
<dbReference type="Gene3D" id="3.40.50.300">
    <property type="entry name" value="P-loop containing nucleotide triphosphate hydrolases"/>
    <property type="match status" value="1"/>
</dbReference>
<dbReference type="PANTHER" id="PTHR24070">
    <property type="entry name" value="RAS, DI-RAS, AND RHEB FAMILY MEMBERS OF SMALL GTPASE SUPERFAMILY"/>
    <property type="match status" value="1"/>
</dbReference>
<dbReference type="EMBL" id="CAJZBQ010000012">
    <property type="protein sequence ID" value="CAG9314481.1"/>
    <property type="molecule type" value="Genomic_DNA"/>
</dbReference>
<dbReference type="NCBIfam" id="TIGR00231">
    <property type="entry name" value="small_GTP"/>
    <property type="match status" value="1"/>
</dbReference>
<evidence type="ECO:0000259" key="3">
    <source>
        <dbReference type="PROSITE" id="PS51490"/>
    </source>
</evidence>
<comment type="caution">
    <text evidence="4">The sequence shown here is derived from an EMBL/GenBank/DDBJ whole genome shotgun (WGS) entry which is preliminary data.</text>
</comment>
<dbReference type="AlphaFoldDB" id="A0AAU9IL62"/>
<keyword evidence="5" id="KW-1185">Reference proteome</keyword>
<dbReference type="PRINTS" id="PR00449">
    <property type="entry name" value="RASTRNSFRMNG"/>
</dbReference>
<keyword evidence="1" id="KW-0547">Nucleotide-binding</keyword>
<dbReference type="InterPro" id="IPR005225">
    <property type="entry name" value="Small_GTP-bd"/>
</dbReference>
<dbReference type="SUPFAM" id="SSF89837">
    <property type="entry name" value="Doublecortin (DC)"/>
    <property type="match status" value="1"/>
</dbReference>
<dbReference type="InterPro" id="IPR001806">
    <property type="entry name" value="Small_GTPase"/>
</dbReference>
<dbReference type="Pfam" id="PF00071">
    <property type="entry name" value="Ras"/>
    <property type="match status" value="1"/>
</dbReference>
<evidence type="ECO:0000313" key="5">
    <source>
        <dbReference type="Proteomes" id="UP001162131"/>
    </source>
</evidence>
<name>A0AAU9IL62_9CILI</name>
<evidence type="ECO:0000256" key="1">
    <source>
        <dbReference type="ARBA" id="ARBA00022741"/>
    </source>
</evidence>
<evidence type="ECO:0000313" key="4">
    <source>
        <dbReference type="EMBL" id="CAG9314481.1"/>
    </source>
</evidence>
<dbReference type="InterPro" id="IPR020849">
    <property type="entry name" value="Small_GTPase_Ras-type"/>
</dbReference>
<dbReference type="GO" id="GO:0035556">
    <property type="term" value="P:intracellular signal transduction"/>
    <property type="evidence" value="ECO:0007669"/>
    <property type="project" value="InterPro"/>
</dbReference>